<gene>
    <name evidence="5" type="ORF">BLTE_25650</name>
</gene>
<proteinExistence type="inferred from homology"/>
<keyword evidence="3" id="KW-0812">Transmembrane</keyword>
<comment type="similarity">
    <text evidence="1">Belongs to the bacterial sugar transferase family.</text>
</comment>
<feature type="transmembrane region" description="Helical" evidence="3">
    <location>
        <begin position="302"/>
        <end position="328"/>
    </location>
</feature>
<feature type="transmembrane region" description="Helical" evidence="3">
    <location>
        <begin position="104"/>
        <end position="121"/>
    </location>
</feature>
<dbReference type="AlphaFoldDB" id="A0A348G2U7"/>
<dbReference type="PANTHER" id="PTHR30576:SF8">
    <property type="entry name" value="UNDECAPRENYL-PHOSPHATE GALACTOSE PHOSPHOTRANSFERASE"/>
    <property type="match status" value="1"/>
</dbReference>
<dbReference type="PANTHER" id="PTHR30576">
    <property type="entry name" value="COLANIC BIOSYNTHESIS UDP-GLUCOSE LIPID CARRIER TRANSFERASE"/>
    <property type="match status" value="1"/>
</dbReference>
<evidence type="ECO:0000256" key="3">
    <source>
        <dbReference type="SAM" id="Phobius"/>
    </source>
</evidence>
<keyword evidence="3" id="KW-0472">Membrane</keyword>
<evidence type="ECO:0000256" key="2">
    <source>
        <dbReference type="ARBA" id="ARBA00023169"/>
    </source>
</evidence>
<evidence type="ECO:0000313" key="5">
    <source>
        <dbReference type="EMBL" id="BBF93880.1"/>
    </source>
</evidence>
<accession>A0A348G2U7</accession>
<name>A0A348G2U7_9HYPH</name>
<keyword evidence="3" id="KW-1133">Transmembrane helix</keyword>
<dbReference type="GO" id="GO:0000271">
    <property type="term" value="P:polysaccharide biosynthetic process"/>
    <property type="evidence" value="ECO:0007669"/>
    <property type="project" value="UniProtKB-KW"/>
</dbReference>
<dbReference type="GO" id="GO:0016780">
    <property type="term" value="F:phosphotransferase activity, for other substituted phosphate groups"/>
    <property type="evidence" value="ECO:0007669"/>
    <property type="project" value="TreeGrafter"/>
</dbReference>
<protein>
    <recommendedName>
        <fullName evidence="4">Bacterial sugar transferase domain-containing protein</fullName>
    </recommendedName>
</protein>
<feature type="domain" description="Bacterial sugar transferase" evidence="4">
    <location>
        <begin position="300"/>
        <end position="471"/>
    </location>
</feature>
<dbReference type="EMBL" id="AP018907">
    <property type="protein sequence ID" value="BBF93880.1"/>
    <property type="molecule type" value="Genomic_DNA"/>
</dbReference>
<dbReference type="KEGG" id="blag:BLTE_25650"/>
<feature type="transmembrane region" description="Helical" evidence="3">
    <location>
        <begin position="37"/>
        <end position="59"/>
    </location>
</feature>
<reference evidence="5 6" key="1">
    <citation type="submission" date="2018-08" db="EMBL/GenBank/DDBJ databases">
        <title>Complete genome sequencing of Blastochloris tepida GI.</title>
        <authorList>
            <person name="Tsukatani Y."/>
            <person name="Mori H."/>
        </authorList>
    </citation>
    <scope>NUCLEOTIDE SEQUENCE [LARGE SCALE GENOMIC DNA]</scope>
    <source>
        <strain evidence="5 6">GI</strain>
    </source>
</reference>
<evidence type="ECO:0000259" key="4">
    <source>
        <dbReference type="Pfam" id="PF02397"/>
    </source>
</evidence>
<evidence type="ECO:0000256" key="1">
    <source>
        <dbReference type="ARBA" id="ARBA00006464"/>
    </source>
</evidence>
<dbReference type="RefSeq" id="WP_197723234.1">
    <property type="nucleotide sequence ID" value="NZ_AP018907.1"/>
</dbReference>
<keyword evidence="2" id="KW-0270">Exopolysaccharide synthesis</keyword>
<keyword evidence="6" id="KW-1185">Reference proteome</keyword>
<feature type="transmembrane region" description="Helical" evidence="3">
    <location>
        <begin position="71"/>
        <end position="92"/>
    </location>
</feature>
<dbReference type="Pfam" id="PF02397">
    <property type="entry name" value="Bac_transf"/>
    <property type="match status" value="1"/>
</dbReference>
<dbReference type="Proteomes" id="UP000266934">
    <property type="component" value="Chromosome"/>
</dbReference>
<sequence>MRSAYILAIDLLLIVAATVFAILLRDNLEFSEDRFEAVLPYLLATLGVALIALPLFGVTRAVWKYSSMRNYIDIVAATGAMVVGAVAFTFVMTRLDGTPRALPIIQALLIMVVLIGARIAVRTWHARQRRMARVRAVALHDQSETVLVVGLTRLAELYLHCVADFAPDRIHVAGVLDPHGDVGRVLITHPVLGTAEQVSEVIRTLEVHGVFVDRVVVALPFKEMSKAAQHALLALEAGSDIALEFLDQKMGLDVQAGDEQAAAPSQPAAAPLAPTASLAPHARLSASVWPFPRSRYWAVKRLIDIAASSILLLVLAPVMAVVALAVAADVGSPVLFWQQRPGRRGRPFRVYKFRTMGAAHDASGRRRSDAERVSALGHLLRRTRLDELPQLFSILLGHMSFVGPRPLLPVDQPAGHSARLLVRPGLTGWAQIKGGRIISAEDKAALDVWYVRNASLALDLRILLGTIPMVLFGERVAEDAIAQAWRELKEVRA</sequence>
<dbReference type="InterPro" id="IPR003362">
    <property type="entry name" value="Bact_transf"/>
</dbReference>
<evidence type="ECO:0000313" key="6">
    <source>
        <dbReference type="Proteomes" id="UP000266934"/>
    </source>
</evidence>
<organism evidence="5 6">
    <name type="scientific">Blastochloris tepida</name>
    <dbReference type="NCBI Taxonomy" id="2233851"/>
    <lineage>
        <taxon>Bacteria</taxon>
        <taxon>Pseudomonadati</taxon>
        <taxon>Pseudomonadota</taxon>
        <taxon>Alphaproteobacteria</taxon>
        <taxon>Hyphomicrobiales</taxon>
        <taxon>Blastochloridaceae</taxon>
        <taxon>Blastochloris</taxon>
    </lineage>
</organism>